<dbReference type="UniPathway" id="UPA00074">
    <property type="reaction ID" value="UER00126"/>
</dbReference>
<dbReference type="EC" id="2.1.2.2" evidence="6"/>
<dbReference type="InterPro" id="IPR036477">
    <property type="entry name" value="Formyl_transf_N_sf"/>
</dbReference>
<dbReference type="PANTHER" id="PTHR43369:SF2">
    <property type="entry name" value="PHOSPHORIBOSYLGLYCINAMIDE FORMYLTRANSFERASE"/>
    <property type="match status" value="1"/>
</dbReference>
<protein>
    <recommendedName>
        <fullName evidence="6">Phosphoribosylglycinamide formyltransferase</fullName>
        <ecNumber evidence="6">2.1.2.2</ecNumber>
    </recommendedName>
    <alternativeName>
        <fullName evidence="6">5'-phosphoribosylglycinamide transformylase</fullName>
    </alternativeName>
    <alternativeName>
        <fullName evidence="6">GAR transformylase</fullName>
        <shortName evidence="6">GART</shortName>
    </alternativeName>
</protein>
<dbReference type="InterPro" id="IPR004607">
    <property type="entry name" value="GART"/>
</dbReference>
<proteinExistence type="inferred from homology"/>
<feature type="domain" description="Formyl transferase N-terminal" evidence="7">
    <location>
        <begin position="5"/>
        <end position="187"/>
    </location>
</feature>
<evidence type="ECO:0000256" key="2">
    <source>
        <dbReference type="ARBA" id="ARBA00022679"/>
    </source>
</evidence>
<comment type="function">
    <text evidence="6">Catalyzes the transfer of a formyl group from 10-formyltetrahydrofolate to 5-phospho-ribosyl-glycinamide (GAR), producing 5-phospho-ribosyl-N-formylglycinamide (FGAR) and tetrahydrofolate.</text>
</comment>
<feature type="site" description="Raises pKa of active site His" evidence="6">
    <location>
        <position position="150"/>
    </location>
</feature>
<dbReference type="InterPro" id="IPR001555">
    <property type="entry name" value="GART_AS"/>
</dbReference>
<feature type="active site" description="Proton donor" evidence="6">
    <location>
        <position position="111"/>
    </location>
</feature>
<dbReference type="SUPFAM" id="SSF53328">
    <property type="entry name" value="Formyltransferase"/>
    <property type="match status" value="1"/>
</dbReference>
<evidence type="ECO:0000256" key="6">
    <source>
        <dbReference type="HAMAP-Rule" id="MF_01930"/>
    </source>
</evidence>
<feature type="binding site" evidence="6">
    <location>
        <position position="109"/>
    </location>
    <ligand>
        <name>(6R)-10-formyltetrahydrofolate</name>
        <dbReference type="ChEBI" id="CHEBI:195366"/>
    </ligand>
</feature>
<evidence type="ECO:0000313" key="8">
    <source>
        <dbReference type="EMBL" id="HDR00224.1"/>
    </source>
</evidence>
<organism evidence="8">
    <name type="scientific">candidate division WOR-3 bacterium</name>
    <dbReference type="NCBI Taxonomy" id="2052148"/>
    <lineage>
        <taxon>Bacteria</taxon>
        <taxon>Bacteria division WOR-3</taxon>
    </lineage>
</organism>
<keyword evidence="2 6" id="KW-0808">Transferase</keyword>
<dbReference type="HAMAP" id="MF_01930">
    <property type="entry name" value="PurN"/>
    <property type="match status" value="1"/>
</dbReference>
<dbReference type="GO" id="GO:0004644">
    <property type="term" value="F:phosphoribosylglycinamide formyltransferase activity"/>
    <property type="evidence" value="ECO:0007669"/>
    <property type="project" value="UniProtKB-UniRule"/>
</dbReference>
<accession>A0A7V0XFM8</accession>
<dbReference type="Gene3D" id="3.40.50.170">
    <property type="entry name" value="Formyl transferase, N-terminal domain"/>
    <property type="match status" value="1"/>
</dbReference>
<dbReference type="Pfam" id="PF00551">
    <property type="entry name" value="Formyl_trans_N"/>
    <property type="match status" value="1"/>
</dbReference>
<sequence>MAKVNVGVLASGRGSNFEALARALSRDVFDAGIRLVVSNVPDAPVLKRAEALEIPCVVINHHEHKTRQSFELALINELEHHDIGLVCLAGFMRILSPTFVDHFRDRVMNVHPSLLPAFAGLHGEAVHTAVIEAGVKVTGCTVHFVTAEVDAGPIIVQRTLPVREEDTPASLALRVLVEEHQAYPEAVRLFAQGLLKVEGRRVRITGTL</sequence>
<evidence type="ECO:0000256" key="4">
    <source>
        <dbReference type="ARBA" id="ARBA00038440"/>
    </source>
</evidence>
<dbReference type="CDD" id="cd08645">
    <property type="entry name" value="FMT_core_GART"/>
    <property type="match status" value="1"/>
</dbReference>
<dbReference type="GO" id="GO:0005829">
    <property type="term" value="C:cytosol"/>
    <property type="evidence" value="ECO:0007669"/>
    <property type="project" value="TreeGrafter"/>
</dbReference>
<evidence type="ECO:0000256" key="3">
    <source>
        <dbReference type="ARBA" id="ARBA00022755"/>
    </source>
</evidence>
<name>A0A7V0XFM8_UNCW3</name>
<dbReference type="InterPro" id="IPR002376">
    <property type="entry name" value="Formyl_transf_N"/>
</dbReference>
<comment type="similarity">
    <text evidence="4 6">Belongs to the GART family.</text>
</comment>
<comment type="catalytic activity">
    <reaction evidence="5 6">
        <text>N(1)-(5-phospho-beta-D-ribosyl)glycinamide + (6R)-10-formyltetrahydrofolate = N(2)-formyl-N(1)-(5-phospho-beta-D-ribosyl)glycinamide + (6S)-5,6,7,8-tetrahydrofolate + H(+)</text>
        <dbReference type="Rhea" id="RHEA:15053"/>
        <dbReference type="ChEBI" id="CHEBI:15378"/>
        <dbReference type="ChEBI" id="CHEBI:57453"/>
        <dbReference type="ChEBI" id="CHEBI:143788"/>
        <dbReference type="ChEBI" id="CHEBI:147286"/>
        <dbReference type="ChEBI" id="CHEBI:195366"/>
        <dbReference type="EC" id="2.1.2.2"/>
    </reaction>
</comment>
<dbReference type="EMBL" id="DSBX01000310">
    <property type="protein sequence ID" value="HDR00224.1"/>
    <property type="molecule type" value="Genomic_DNA"/>
</dbReference>
<dbReference type="Proteomes" id="UP000885672">
    <property type="component" value="Unassembled WGS sequence"/>
</dbReference>
<dbReference type="PROSITE" id="PS00373">
    <property type="entry name" value="GART"/>
    <property type="match status" value="1"/>
</dbReference>
<gene>
    <name evidence="6" type="primary">purN</name>
    <name evidence="8" type="ORF">ENN51_08090</name>
</gene>
<reference evidence="8" key="1">
    <citation type="journal article" date="2020" name="mSystems">
        <title>Genome- and Community-Level Interaction Insights into Carbon Utilization and Element Cycling Functions of Hydrothermarchaeota in Hydrothermal Sediment.</title>
        <authorList>
            <person name="Zhou Z."/>
            <person name="Liu Y."/>
            <person name="Xu W."/>
            <person name="Pan J."/>
            <person name="Luo Z.H."/>
            <person name="Li M."/>
        </authorList>
    </citation>
    <scope>NUCLEOTIDE SEQUENCE [LARGE SCALE GENOMIC DNA]</scope>
    <source>
        <strain evidence="8">SpSt-1182</strain>
    </source>
</reference>
<dbReference type="GO" id="GO:0006189">
    <property type="term" value="P:'de novo' IMP biosynthetic process"/>
    <property type="evidence" value="ECO:0007669"/>
    <property type="project" value="UniProtKB-UniRule"/>
</dbReference>
<comment type="caution">
    <text evidence="8">The sequence shown here is derived from an EMBL/GenBank/DDBJ whole genome shotgun (WGS) entry which is preliminary data.</text>
</comment>
<evidence type="ECO:0000256" key="1">
    <source>
        <dbReference type="ARBA" id="ARBA00005054"/>
    </source>
</evidence>
<feature type="binding site" evidence="6">
    <location>
        <begin position="14"/>
        <end position="16"/>
    </location>
    <ligand>
        <name>N(1)-(5-phospho-beta-D-ribosyl)glycinamide</name>
        <dbReference type="ChEBI" id="CHEBI:143788"/>
    </ligand>
</feature>
<dbReference type="AlphaFoldDB" id="A0A7V0XFM8"/>
<comment type="pathway">
    <text evidence="1 6">Purine metabolism; IMP biosynthesis via de novo pathway; N(2)-formyl-N(1)-(5-phospho-D-ribosyl)glycinamide from N(1)-(5-phospho-D-ribosyl)glycinamide (10-formyl THF route): step 1/1.</text>
</comment>
<dbReference type="NCBIfam" id="TIGR00639">
    <property type="entry name" value="PurN"/>
    <property type="match status" value="1"/>
</dbReference>
<dbReference type="PANTHER" id="PTHR43369">
    <property type="entry name" value="PHOSPHORIBOSYLGLYCINAMIDE FORMYLTRANSFERASE"/>
    <property type="match status" value="1"/>
</dbReference>
<keyword evidence="3 6" id="KW-0658">Purine biosynthesis</keyword>
<evidence type="ECO:0000259" key="7">
    <source>
        <dbReference type="Pfam" id="PF00551"/>
    </source>
</evidence>
<evidence type="ECO:0000256" key="5">
    <source>
        <dbReference type="ARBA" id="ARBA00047664"/>
    </source>
</evidence>
<feature type="binding site" evidence="6">
    <location>
        <position position="67"/>
    </location>
    <ligand>
        <name>(6R)-10-formyltetrahydrofolate</name>
        <dbReference type="ChEBI" id="CHEBI:195366"/>
    </ligand>
</feature>
<feature type="binding site" evidence="6">
    <location>
        <begin position="92"/>
        <end position="95"/>
    </location>
    <ligand>
        <name>(6R)-10-formyltetrahydrofolate</name>
        <dbReference type="ChEBI" id="CHEBI:195366"/>
    </ligand>
</feature>